<protein>
    <submittedName>
        <fullName evidence="1">Uncharacterized protein</fullName>
    </submittedName>
</protein>
<organism evidence="1 2">
    <name type="scientific">Streptomyces ipomoeae 91-03</name>
    <dbReference type="NCBI Taxonomy" id="698759"/>
    <lineage>
        <taxon>Bacteria</taxon>
        <taxon>Bacillati</taxon>
        <taxon>Actinomycetota</taxon>
        <taxon>Actinomycetes</taxon>
        <taxon>Kitasatosporales</taxon>
        <taxon>Streptomycetaceae</taxon>
        <taxon>Streptomyces</taxon>
    </lineage>
</organism>
<reference evidence="1 2" key="1">
    <citation type="submission" date="2012-11" db="EMBL/GenBank/DDBJ databases">
        <authorList>
            <person name="Huguet-Tapia J.C."/>
            <person name="Durkin A.S."/>
            <person name="Pettis G.S."/>
            <person name="Badger J.H."/>
        </authorList>
    </citation>
    <scope>NUCLEOTIDE SEQUENCE [LARGE SCALE GENOMIC DNA]</scope>
    <source>
        <strain evidence="1 2">91-03</strain>
    </source>
</reference>
<accession>L1L2X2</accession>
<comment type="caution">
    <text evidence="1">The sequence shown here is derived from an EMBL/GenBank/DDBJ whole genome shotgun (WGS) entry which is preliminary data.</text>
</comment>
<dbReference type="AlphaFoldDB" id="L1L2X2"/>
<gene>
    <name evidence="1" type="ORF">STRIP9103_02837</name>
</gene>
<evidence type="ECO:0000313" key="1">
    <source>
        <dbReference type="EMBL" id="EKX67401.1"/>
    </source>
</evidence>
<sequence>MKVNHVFRRRFTERGMRASNTRYRFVIDRATSDHIPITL</sequence>
<dbReference type="EMBL" id="AEJC01000153">
    <property type="protein sequence ID" value="EKX67401.1"/>
    <property type="molecule type" value="Genomic_DNA"/>
</dbReference>
<keyword evidence="2" id="KW-1185">Reference proteome</keyword>
<dbReference type="Proteomes" id="UP000010411">
    <property type="component" value="Unassembled WGS sequence"/>
</dbReference>
<evidence type="ECO:0000313" key="2">
    <source>
        <dbReference type="Proteomes" id="UP000010411"/>
    </source>
</evidence>
<proteinExistence type="predicted"/>
<name>L1L2X2_9ACTN</name>